<dbReference type="InterPro" id="IPR001296">
    <property type="entry name" value="Glyco_trans_1"/>
</dbReference>
<dbReference type="AlphaFoldDB" id="A0A7Z0NBB7"/>
<dbReference type="GO" id="GO:0016757">
    <property type="term" value="F:glycosyltransferase activity"/>
    <property type="evidence" value="ECO:0007669"/>
    <property type="project" value="InterPro"/>
</dbReference>
<evidence type="ECO:0000259" key="2">
    <source>
        <dbReference type="Pfam" id="PF13439"/>
    </source>
</evidence>
<dbReference type="InterPro" id="IPR028098">
    <property type="entry name" value="Glyco_trans_4-like_N"/>
</dbReference>
<comment type="caution">
    <text evidence="3">The sequence shown here is derived from an EMBL/GenBank/DDBJ whole genome shotgun (WGS) entry which is preliminary data.</text>
</comment>
<dbReference type="EMBL" id="JACCGK010000017">
    <property type="protein sequence ID" value="NYT74371.1"/>
    <property type="molecule type" value="Genomic_DNA"/>
</dbReference>
<feature type="domain" description="Glycosyltransferase subfamily 4-like N-terminal" evidence="2">
    <location>
        <begin position="59"/>
        <end position="158"/>
    </location>
</feature>
<dbReference type="Proteomes" id="UP000520876">
    <property type="component" value="Unassembled WGS sequence"/>
</dbReference>
<dbReference type="Pfam" id="PF13439">
    <property type="entry name" value="Glyco_transf_4"/>
    <property type="match status" value="1"/>
</dbReference>
<evidence type="ECO:0000313" key="4">
    <source>
        <dbReference type="Proteomes" id="UP000520876"/>
    </source>
</evidence>
<dbReference type="Pfam" id="PF00534">
    <property type="entry name" value="Glycos_transf_1"/>
    <property type="match status" value="1"/>
</dbReference>
<evidence type="ECO:0000313" key="3">
    <source>
        <dbReference type="EMBL" id="NYT74371.1"/>
    </source>
</evidence>
<sequence>MTSDELDAIDNLGVQRNYWGAWSSNRFKRLIQMVGYMLFTPATIRYWNGQGPWARSEMLEARRMCDYLKSNEVKKIHVHFGHTAAFLAAIGWDKPTVVTWHGYDANMLTTSRGDAIYRELFERDWKHTVGSSFMQRRLIELGARKEQVFKIPMGIDLSCFQFVDRSSRVQNTIKLVSIGRLDEMKGHSYLIDAVCEVKNLGIDLKLNIIGEGPARKELESQIQKKGLEENVALLGSRPPSYVRDELAASDIFALTGVVALSGRVETQGVAFIEAQATGLPVIGSDVGGVSESMLPDTTGILVKPKDVSAIAEAIATYADNRELRLAHGRAGSDFVRDRFNIDTMLKSFEKLYQS</sequence>
<dbReference type="PANTHER" id="PTHR12526">
    <property type="entry name" value="GLYCOSYLTRANSFERASE"/>
    <property type="match status" value="1"/>
</dbReference>
<gene>
    <name evidence="3" type="ORF">HZU72_18350</name>
</gene>
<feature type="domain" description="Glycosyl transferase family 1" evidence="1">
    <location>
        <begin position="170"/>
        <end position="330"/>
    </location>
</feature>
<dbReference type="SUPFAM" id="SSF53756">
    <property type="entry name" value="UDP-Glycosyltransferase/glycogen phosphorylase"/>
    <property type="match status" value="1"/>
</dbReference>
<dbReference type="CDD" id="cd03801">
    <property type="entry name" value="GT4_PimA-like"/>
    <property type="match status" value="1"/>
</dbReference>
<dbReference type="RefSeq" id="WP_180094722.1">
    <property type="nucleotide sequence ID" value="NZ_JACCGK010000017.1"/>
</dbReference>
<keyword evidence="3" id="KW-0808">Transferase</keyword>
<evidence type="ECO:0000259" key="1">
    <source>
        <dbReference type="Pfam" id="PF00534"/>
    </source>
</evidence>
<keyword evidence="4" id="KW-1185">Reference proteome</keyword>
<name>A0A7Z0NBB7_9GAMM</name>
<dbReference type="Gene3D" id="3.40.50.2000">
    <property type="entry name" value="Glycogen Phosphorylase B"/>
    <property type="match status" value="2"/>
</dbReference>
<dbReference type="GO" id="GO:1901135">
    <property type="term" value="P:carbohydrate derivative metabolic process"/>
    <property type="evidence" value="ECO:0007669"/>
    <property type="project" value="UniProtKB-ARBA"/>
</dbReference>
<organism evidence="3 4">
    <name type="scientific">Vreelandella sedimenti</name>
    <dbReference type="NCBI Taxonomy" id="2729618"/>
    <lineage>
        <taxon>Bacteria</taxon>
        <taxon>Pseudomonadati</taxon>
        <taxon>Pseudomonadota</taxon>
        <taxon>Gammaproteobacteria</taxon>
        <taxon>Oceanospirillales</taxon>
        <taxon>Halomonadaceae</taxon>
        <taxon>Vreelandella</taxon>
    </lineage>
</organism>
<proteinExistence type="predicted"/>
<protein>
    <submittedName>
        <fullName evidence="3">Glycosyltransferase family 4 protein</fullName>
    </submittedName>
</protein>
<reference evidence="3 4" key="1">
    <citation type="submission" date="2020-07" db="EMBL/GenBank/DDBJ databases">
        <title>Halomonas sp. QX-2 draft genome sequence.</title>
        <authorList>
            <person name="Qiu X."/>
        </authorList>
    </citation>
    <scope>NUCLEOTIDE SEQUENCE [LARGE SCALE GENOMIC DNA]</scope>
    <source>
        <strain evidence="3 4">QX-2</strain>
    </source>
</reference>
<accession>A0A7Z0NBB7</accession>
<dbReference type="PANTHER" id="PTHR12526:SF630">
    <property type="entry name" value="GLYCOSYLTRANSFERASE"/>
    <property type="match status" value="1"/>
</dbReference>